<evidence type="ECO:0000313" key="2">
    <source>
        <dbReference type="Proteomes" id="UP001066276"/>
    </source>
</evidence>
<protein>
    <submittedName>
        <fullName evidence="1">Uncharacterized protein</fullName>
    </submittedName>
</protein>
<evidence type="ECO:0000313" key="1">
    <source>
        <dbReference type="EMBL" id="KAJ1105753.1"/>
    </source>
</evidence>
<dbReference type="EMBL" id="JANPWB010000013">
    <property type="protein sequence ID" value="KAJ1105753.1"/>
    <property type="molecule type" value="Genomic_DNA"/>
</dbReference>
<reference evidence="1" key="1">
    <citation type="journal article" date="2022" name="bioRxiv">
        <title>Sequencing and chromosome-scale assembly of the giantPleurodeles waltlgenome.</title>
        <authorList>
            <person name="Brown T."/>
            <person name="Elewa A."/>
            <person name="Iarovenko S."/>
            <person name="Subramanian E."/>
            <person name="Araus A.J."/>
            <person name="Petzold A."/>
            <person name="Susuki M."/>
            <person name="Suzuki K.-i.T."/>
            <person name="Hayashi T."/>
            <person name="Toyoda A."/>
            <person name="Oliveira C."/>
            <person name="Osipova E."/>
            <person name="Leigh N.D."/>
            <person name="Simon A."/>
            <person name="Yun M.H."/>
        </authorList>
    </citation>
    <scope>NUCLEOTIDE SEQUENCE</scope>
    <source>
        <strain evidence="1">20211129_DDA</strain>
        <tissue evidence="1">Liver</tissue>
    </source>
</reference>
<proteinExistence type="predicted"/>
<comment type="caution">
    <text evidence="1">The sequence shown here is derived from an EMBL/GenBank/DDBJ whole genome shotgun (WGS) entry which is preliminary data.</text>
</comment>
<dbReference type="AlphaFoldDB" id="A0AAV7MUU4"/>
<keyword evidence="2" id="KW-1185">Reference proteome</keyword>
<accession>A0AAV7MUU4</accession>
<sequence>MPHQLPGFIVLPPEGWSNNLPHSPPTVMIRAGPSLPIAINMPGRTQQIKSNIHRQQLPDSTLAASRKRVRVYFPRLGGWSDGKWARFQDPVVELQKGVESEWPLGASRSKQCL</sequence>
<name>A0AAV7MUU4_PLEWA</name>
<gene>
    <name evidence="1" type="ORF">NDU88_003158</name>
</gene>
<dbReference type="Proteomes" id="UP001066276">
    <property type="component" value="Chromosome 9"/>
</dbReference>
<organism evidence="1 2">
    <name type="scientific">Pleurodeles waltl</name>
    <name type="common">Iberian ribbed newt</name>
    <dbReference type="NCBI Taxonomy" id="8319"/>
    <lineage>
        <taxon>Eukaryota</taxon>
        <taxon>Metazoa</taxon>
        <taxon>Chordata</taxon>
        <taxon>Craniata</taxon>
        <taxon>Vertebrata</taxon>
        <taxon>Euteleostomi</taxon>
        <taxon>Amphibia</taxon>
        <taxon>Batrachia</taxon>
        <taxon>Caudata</taxon>
        <taxon>Salamandroidea</taxon>
        <taxon>Salamandridae</taxon>
        <taxon>Pleurodelinae</taxon>
        <taxon>Pleurodeles</taxon>
    </lineage>
</organism>